<reference evidence="2" key="1">
    <citation type="submission" date="2020-02" db="EMBL/GenBank/DDBJ databases">
        <authorList>
            <person name="Meier V. D."/>
        </authorList>
    </citation>
    <scope>NUCLEOTIDE SEQUENCE</scope>
    <source>
        <strain evidence="2">AVDCRST_MAG78</strain>
    </source>
</reference>
<organism evidence="2">
    <name type="scientific">uncultured Rubrobacteraceae bacterium</name>
    <dbReference type="NCBI Taxonomy" id="349277"/>
    <lineage>
        <taxon>Bacteria</taxon>
        <taxon>Bacillati</taxon>
        <taxon>Actinomycetota</taxon>
        <taxon>Rubrobacteria</taxon>
        <taxon>Rubrobacterales</taxon>
        <taxon>Rubrobacteraceae</taxon>
        <taxon>environmental samples</taxon>
    </lineage>
</organism>
<proteinExistence type="predicted"/>
<gene>
    <name evidence="2" type="ORF">AVDCRST_MAG78-1325</name>
</gene>
<dbReference type="EMBL" id="CADCVB010000093">
    <property type="protein sequence ID" value="CAA9426275.1"/>
    <property type="molecule type" value="Genomic_DNA"/>
</dbReference>
<feature type="non-terminal residue" evidence="2">
    <location>
        <position position="1"/>
    </location>
</feature>
<feature type="region of interest" description="Disordered" evidence="1">
    <location>
        <begin position="1"/>
        <end position="143"/>
    </location>
</feature>
<feature type="non-terminal residue" evidence="2">
    <location>
        <position position="143"/>
    </location>
</feature>
<feature type="compositionally biased region" description="Basic residues" evidence="1">
    <location>
        <begin position="120"/>
        <end position="130"/>
    </location>
</feature>
<evidence type="ECO:0000256" key="1">
    <source>
        <dbReference type="SAM" id="MobiDB-lite"/>
    </source>
</evidence>
<evidence type="ECO:0000313" key="2">
    <source>
        <dbReference type="EMBL" id="CAA9426275.1"/>
    </source>
</evidence>
<dbReference type="AlphaFoldDB" id="A0A6J4Q2H0"/>
<accession>A0A6J4Q2H0</accession>
<sequence>AKEDLPPGLRGRGHRSGGPVLREALRRAVRRAGGGRGAGDSRHDVRRGRVHDRARPTDPPRLAGGQVPREEGRRLPPRRLPGGGSGSGPYRAERERRRAHRRGAAYRGGWHPDGVPPPQRRPRRPHRARRTAREGPESGGARV</sequence>
<keyword evidence="2" id="KW-0413">Isomerase</keyword>
<dbReference type="GO" id="GO:0004493">
    <property type="term" value="F:methylmalonyl-CoA epimerase activity"/>
    <property type="evidence" value="ECO:0007669"/>
    <property type="project" value="UniProtKB-EC"/>
</dbReference>
<name>A0A6J4Q2H0_9ACTN</name>
<protein>
    <submittedName>
        <fullName evidence="2">Methylmalonyl-CoA epimerase</fullName>
        <ecNumber evidence="2">5.1.99.1</ecNumber>
    </submittedName>
</protein>
<dbReference type="EC" id="5.1.99.1" evidence="2"/>